<keyword evidence="3" id="KW-1185">Reference proteome</keyword>
<gene>
    <name evidence="2" type="ORF">GPA26_04795</name>
</gene>
<evidence type="ECO:0000313" key="2">
    <source>
        <dbReference type="EMBL" id="NMF87796.1"/>
    </source>
</evidence>
<evidence type="ECO:0000259" key="1">
    <source>
        <dbReference type="PROSITE" id="PS51746"/>
    </source>
</evidence>
<dbReference type="InterPro" id="IPR001932">
    <property type="entry name" value="PPM-type_phosphatase-like_dom"/>
</dbReference>
<dbReference type="PROSITE" id="PS51746">
    <property type="entry name" value="PPM_2"/>
    <property type="match status" value="1"/>
</dbReference>
<organism evidence="2 3">
    <name type="scientific">Aromatoleum petrolei</name>
    <dbReference type="NCBI Taxonomy" id="76116"/>
    <lineage>
        <taxon>Bacteria</taxon>
        <taxon>Pseudomonadati</taxon>
        <taxon>Pseudomonadota</taxon>
        <taxon>Betaproteobacteria</taxon>
        <taxon>Rhodocyclales</taxon>
        <taxon>Rhodocyclaceae</taxon>
        <taxon>Aromatoleum</taxon>
    </lineage>
</organism>
<dbReference type="EMBL" id="WTVR01000007">
    <property type="protein sequence ID" value="NMF87796.1"/>
    <property type="molecule type" value="Genomic_DNA"/>
</dbReference>
<dbReference type="InterPro" id="IPR015655">
    <property type="entry name" value="PP2C"/>
</dbReference>
<dbReference type="SUPFAM" id="SSF81606">
    <property type="entry name" value="PP2C-like"/>
    <property type="match status" value="1"/>
</dbReference>
<dbReference type="Proteomes" id="UP000652074">
    <property type="component" value="Unassembled WGS sequence"/>
</dbReference>
<dbReference type="InterPro" id="IPR036457">
    <property type="entry name" value="PPM-type-like_dom_sf"/>
</dbReference>
<evidence type="ECO:0000313" key="3">
    <source>
        <dbReference type="Proteomes" id="UP000652074"/>
    </source>
</evidence>
<proteinExistence type="predicted"/>
<dbReference type="CDD" id="cd00143">
    <property type="entry name" value="PP2Cc"/>
    <property type="match status" value="1"/>
</dbReference>
<dbReference type="Pfam" id="PF13672">
    <property type="entry name" value="PP2C_2"/>
    <property type="match status" value="1"/>
</dbReference>
<dbReference type="SMART" id="SM00331">
    <property type="entry name" value="PP2C_SIG"/>
    <property type="match status" value="1"/>
</dbReference>
<comment type="caution">
    <text evidence="2">The sequence shown here is derived from an EMBL/GenBank/DDBJ whole genome shotgun (WGS) entry which is preliminary data.</text>
</comment>
<name>A0ABX1MM79_9RHOO</name>
<dbReference type="SMART" id="SM00332">
    <property type="entry name" value="PP2Cc"/>
    <property type="match status" value="1"/>
</dbReference>
<protein>
    <submittedName>
        <fullName evidence="2">Serine/threonine-protein phosphatase</fullName>
    </submittedName>
</protein>
<dbReference type="Gene3D" id="3.60.40.10">
    <property type="entry name" value="PPM-type phosphatase domain"/>
    <property type="match status" value="1"/>
</dbReference>
<dbReference type="PANTHER" id="PTHR47992">
    <property type="entry name" value="PROTEIN PHOSPHATASE"/>
    <property type="match status" value="1"/>
</dbReference>
<reference evidence="2 3" key="1">
    <citation type="submission" date="2019-12" db="EMBL/GenBank/DDBJ databases">
        <title>Comparative genomics gives insights into the taxonomy of the Azoarcus-Aromatoleum group and reveals separate origins of nif in the plant-associated Azoarcus and non-plant-associated Aromatoleum sub-groups.</title>
        <authorList>
            <person name="Lafos M."/>
            <person name="Maluk M."/>
            <person name="Batista M."/>
            <person name="Junghare M."/>
            <person name="Carmona M."/>
            <person name="Faoro H."/>
            <person name="Cruz L.M."/>
            <person name="Battistoni F."/>
            <person name="De Souza E."/>
            <person name="Pedrosa F."/>
            <person name="Chen W.-M."/>
            <person name="Poole P.S."/>
            <person name="Dixon R.A."/>
            <person name="James E.K."/>
        </authorList>
    </citation>
    <scope>NUCLEOTIDE SEQUENCE [LARGE SCALE GENOMIC DNA]</scope>
    <source>
        <strain evidence="2 3">ToN1</strain>
    </source>
</reference>
<dbReference type="RefSeq" id="WP_169205241.1">
    <property type="nucleotide sequence ID" value="NZ_CP059560.1"/>
</dbReference>
<accession>A0ABX1MM79</accession>
<sequence>MPITVETCVASHIGDRHEQQDRVGVFAHPRERGMLMAVLADGMGGHTGGAMAAEQVLLKARQNFDDYSPRSEDAGSLLNTIVNDAHLIIRLTRLTSEKEPHSTAVVLVLQPGEIRWAHCGDSRLYHFRDSCLMARSEDHSVVGDLQRKGQLNDAGARIHPRRNVLLSCLGSERPPEVTLSQGVRPQAGDSFLLCSDGLWGLLSDAEIAAEVCARRARDAAEVLVERARKRGAGAGDNISLALIKLVEAPASQP</sequence>
<feature type="domain" description="PPM-type phosphatase" evidence="1">
    <location>
        <begin position="6"/>
        <end position="245"/>
    </location>
</feature>